<dbReference type="Pfam" id="PF13302">
    <property type="entry name" value="Acetyltransf_3"/>
    <property type="match status" value="1"/>
</dbReference>
<evidence type="ECO:0000313" key="2">
    <source>
        <dbReference type="EMBL" id="MCH4823368.1"/>
    </source>
</evidence>
<organism evidence="2 3">
    <name type="scientific">Christiangramia lutea</name>
    <dbReference type="NCBI Taxonomy" id="1607951"/>
    <lineage>
        <taxon>Bacteria</taxon>
        <taxon>Pseudomonadati</taxon>
        <taxon>Bacteroidota</taxon>
        <taxon>Flavobacteriia</taxon>
        <taxon>Flavobacteriales</taxon>
        <taxon>Flavobacteriaceae</taxon>
        <taxon>Christiangramia</taxon>
    </lineage>
</organism>
<proteinExistence type="predicted"/>
<dbReference type="Proteomes" id="UP001139226">
    <property type="component" value="Unassembled WGS sequence"/>
</dbReference>
<dbReference type="EMBL" id="JAKVTV010000002">
    <property type="protein sequence ID" value="MCH4823368.1"/>
    <property type="molecule type" value="Genomic_DNA"/>
</dbReference>
<keyword evidence="3" id="KW-1185">Reference proteome</keyword>
<evidence type="ECO:0000313" key="3">
    <source>
        <dbReference type="Proteomes" id="UP001139226"/>
    </source>
</evidence>
<gene>
    <name evidence="2" type="ORF">ML462_09285</name>
</gene>
<dbReference type="PROSITE" id="PS51186">
    <property type="entry name" value="GNAT"/>
    <property type="match status" value="1"/>
</dbReference>
<comment type="caution">
    <text evidence="2">The sequence shown here is derived from an EMBL/GenBank/DDBJ whole genome shotgun (WGS) entry which is preliminary data.</text>
</comment>
<dbReference type="RefSeq" id="WP_240713527.1">
    <property type="nucleotide sequence ID" value="NZ_JAKVTV010000002.1"/>
</dbReference>
<dbReference type="SUPFAM" id="SSF55729">
    <property type="entry name" value="Acyl-CoA N-acyltransferases (Nat)"/>
    <property type="match status" value="1"/>
</dbReference>
<dbReference type="GO" id="GO:0008999">
    <property type="term" value="F:protein-N-terminal-alanine acetyltransferase activity"/>
    <property type="evidence" value="ECO:0007669"/>
    <property type="project" value="TreeGrafter"/>
</dbReference>
<reference evidence="2" key="1">
    <citation type="submission" date="2022-03" db="EMBL/GenBank/DDBJ databases">
        <title>Gramella crocea sp. nov., isolated from activated sludge of a seafood processing plant.</title>
        <authorList>
            <person name="Zhang X."/>
        </authorList>
    </citation>
    <scope>NUCLEOTIDE SEQUENCE</scope>
    <source>
        <strain evidence="2">YJ019</strain>
    </source>
</reference>
<dbReference type="Gene3D" id="3.40.630.30">
    <property type="match status" value="1"/>
</dbReference>
<dbReference type="InterPro" id="IPR051531">
    <property type="entry name" value="N-acetyltransferase"/>
</dbReference>
<dbReference type="PANTHER" id="PTHR43792">
    <property type="entry name" value="GNAT FAMILY, PUTATIVE (AFU_ORTHOLOGUE AFUA_3G00765)-RELATED-RELATED"/>
    <property type="match status" value="1"/>
</dbReference>
<dbReference type="InterPro" id="IPR016181">
    <property type="entry name" value="Acyl_CoA_acyltransferase"/>
</dbReference>
<protein>
    <submittedName>
        <fullName evidence="2">GNAT family N-acetyltransferase</fullName>
    </submittedName>
</protein>
<dbReference type="PANTHER" id="PTHR43792:SF9">
    <property type="entry name" value="RIBOSOMAL-PROTEIN-ALANINE ACETYLTRANSFERASE"/>
    <property type="match status" value="1"/>
</dbReference>
<accession>A0A9X1V3A2</accession>
<dbReference type="InterPro" id="IPR000182">
    <property type="entry name" value="GNAT_dom"/>
</dbReference>
<feature type="domain" description="N-acetyltransferase" evidence="1">
    <location>
        <begin position="11"/>
        <end position="158"/>
    </location>
</feature>
<dbReference type="GO" id="GO:0005737">
    <property type="term" value="C:cytoplasm"/>
    <property type="evidence" value="ECO:0007669"/>
    <property type="project" value="TreeGrafter"/>
</dbReference>
<name>A0A9X1V3A2_9FLAO</name>
<dbReference type="AlphaFoldDB" id="A0A9X1V3A2"/>
<evidence type="ECO:0000259" key="1">
    <source>
        <dbReference type="PROSITE" id="PS51186"/>
    </source>
</evidence>
<sequence length="165" mass="19341">MSRIKNSDKPDIHRGLSMPEIIKFYGVSYSSLEETEEQMNWYSNLEKSKSGMWWAIRFKDSKKFCGAIGFNDYHDEHKKAEIGFWLFPEYWGKGIIKEAGKEIIQYLFSEKEIHRLEAYVEAGNKNSSRVLEKLGFNFEGRMIDSEIKNGKYISVDLYALLNDIE</sequence>